<dbReference type="EMBL" id="JACARV010000090">
    <property type="protein sequence ID" value="NWC83463.1"/>
    <property type="molecule type" value="Genomic_DNA"/>
</dbReference>
<name>A0A7Y8D5F9_PSEPU</name>
<evidence type="ECO:0000256" key="1">
    <source>
        <dbReference type="SAM" id="Phobius"/>
    </source>
</evidence>
<protein>
    <submittedName>
        <fullName evidence="2">Conjugal transfer protein TraX</fullName>
    </submittedName>
</protein>
<feature type="transmembrane region" description="Helical" evidence="1">
    <location>
        <begin position="32"/>
        <end position="52"/>
    </location>
</feature>
<feature type="transmembrane region" description="Helical" evidence="1">
    <location>
        <begin position="214"/>
        <end position="232"/>
    </location>
</feature>
<evidence type="ECO:0000313" key="3">
    <source>
        <dbReference type="Proteomes" id="UP000542695"/>
    </source>
</evidence>
<dbReference type="Pfam" id="PF05857">
    <property type="entry name" value="TraX"/>
    <property type="match status" value="1"/>
</dbReference>
<keyword evidence="1" id="KW-0472">Membrane</keyword>
<sequence>MRSAGLDLVKWTAIVTMVADHVRFLWPAAEGLFIVGRLAFPLFCLAIAVNVGRSTPGRLFTRANLRYLGWMLAFMVLSEGPYRWLDPATQTFSVIPTLTLGLLVAWAVHHPSASARLIGLGAVLIATGCSAQLMYGLPGVLLPAAWLMARSRGGVAWLLPCLLAVAGNLTNSWLFEHLLAPVTLLTMAAAALAIPVGCMLLRHDHWPVPAVGRWGYLFYPLHLLVIKALQWML</sequence>
<feature type="transmembrane region" description="Helical" evidence="1">
    <location>
        <begin position="182"/>
        <end position="202"/>
    </location>
</feature>
<organism evidence="2 3">
    <name type="scientific">Pseudomonas putida</name>
    <name type="common">Arthrobacter siderocapsulatus</name>
    <dbReference type="NCBI Taxonomy" id="303"/>
    <lineage>
        <taxon>Bacteria</taxon>
        <taxon>Pseudomonadati</taxon>
        <taxon>Pseudomonadota</taxon>
        <taxon>Gammaproteobacteria</taxon>
        <taxon>Pseudomonadales</taxon>
        <taxon>Pseudomonadaceae</taxon>
        <taxon>Pseudomonas</taxon>
    </lineage>
</organism>
<dbReference type="Proteomes" id="UP000542695">
    <property type="component" value="Unassembled WGS sequence"/>
</dbReference>
<dbReference type="RefSeq" id="WP_161872728.1">
    <property type="nucleotide sequence ID" value="NZ_JACARV010000090.1"/>
</dbReference>
<proteinExistence type="predicted"/>
<reference evidence="2 3" key="1">
    <citation type="submission" date="2020-04" db="EMBL/GenBank/DDBJ databases">
        <title>Molecular characterization of pseudomonads from Agaricus bisporus reveal novel blotch 2 pathogens in Western Europe.</title>
        <authorList>
            <person name="Taparia T."/>
            <person name="Krijger M."/>
            <person name="Haynes E."/>
            <person name="Elpinstone J.G."/>
            <person name="Noble R."/>
            <person name="Van Der Wolf J."/>
        </authorList>
    </citation>
    <scope>NUCLEOTIDE SEQUENCE [LARGE SCALE GENOMIC DNA]</scope>
    <source>
        <strain evidence="2 3">P7765</strain>
    </source>
</reference>
<dbReference type="InterPro" id="IPR008875">
    <property type="entry name" value="TraX"/>
</dbReference>
<feature type="transmembrane region" description="Helical" evidence="1">
    <location>
        <begin position="88"/>
        <end position="108"/>
    </location>
</feature>
<dbReference type="AlphaFoldDB" id="A0A7Y8D5F9"/>
<accession>A0A7Y8D5F9</accession>
<feature type="transmembrane region" description="Helical" evidence="1">
    <location>
        <begin position="115"/>
        <end position="135"/>
    </location>
</feature>
<evidence type="ECO:0000313" key="2">
    <source>
        <dbReference type="EMBL" id="NWC83463.1"/>
    </source>
</evidence>
<keyword evidence="1" id="KW-0812">Transmembrane</keyword>
<keyword evidence="1" id="KW-1133">Transmembrane helix</keyword>
<comment type="caution">
    <text evidence="2">The sequence shown here is derived from an EMBL/GenBank/DDBJ whole genome shotgun (WGS) entry which is preliminary data.</text>
</comment>
<gene>
    <name evidence="2" type="ORF">HX798_24705</name>
</gene>
<feature type="transmembrane region" description="Helical" evidence="1">
    <location>
        <begin position="155"/>
        <end position="175"/>
    </location>
</feature>